<dbReference type="Pfam" id="PF08241">
    <property type="entry name" value="Methyltransf_11"/>
    <property type="match status" value="1"/>
</dbReference>
<dbReference type="AlphaFoldDB" id="A0A7S2WBH5"/>
<gene>
    <name evidence="2" type="ORF">RMAR1173_LOCUS7481</name>
</gene>
<protein>
    <recommendedName>
        <fullName evidence="1">Methyltransferase type 11 domain-containing protein</fullName>
    </recommendedName>
</protein>
<dbReference type="PANTHER" id="PTHR43591">
    <property type="entry name" value="METHYLTRANSFERASE"/>
    <property type="match status" value="1"/>
</dbReference>
<dbReference type="InterPro" id="IPR029063">
    <property type="entry name" value="SAM-dependent_MTases_sf"/>
</dbReference>
<reference evidence="2" key="1">
    <citation type="submission" date="2021-01" db="EMBL/GenBank/DDBJ databases">
        <authorList>
            <person name="Corre E."/>
            <person name="Pelletier E."/>
            <person name="Niang G."/>
            <person name="Scheremetjew M."/>
            <person name="Finn R."/>
            <person name="Kale V."/>
            <person name="Holt S."/>
            <person name="Cochrane G."/>
            <person name="Meng A."/>
            <person name="Brown T."/>
            <person name="Cohen L."/>
        </authorList>
    </citation>
    <scope>NUCLEOTIDE SEQUENCE</scope>
    <source>
        <strain evidence="2">CCMP1243</strain>
    </source>
</reference>
<dbReference type="Gene3D" id="3.40.50.150">
    <property type="entry name" value="Vaccinia Virus protein VP39"/>
    <property type="match status" value="1"/>
</dbReference>
<dbReference type="InterPro" id="IPR013216">
    <property type="entry name" value="Methyltransf_11"/>
</dbReference>
<dbReference type="CDD" id="cd02440">
    <property type="entry name" value="AdoMet_MTases"/>
    <property type="match status" value="1"/>
</dbReference>
<organism evidence="2">
    <name type="scientific">Rhizochromulina marina</name>
    <dbReference type="NCBI Taxonomy" id="1034831"/>
    <lineage>
        <taxon>Eukaryota</taxon>
        <taxon>Sar</taxon>
        <taxon>Stramenopiles</taxon>
        <taxon>Ochrophyta</taxon>
        <taxon>Dictyochophyceae</taxon>
        <taxon>Rhizochromulinales</taxon>
        <taxon>Rhizochromulina</taxon>
    </lineage>
</organism>
<name>A0A7S2WBH5_9STRA</name>
<proteinExistence type="predicted"/>
<dbReference type="GO" id="GO:0008757">
    <property type="term" value="F:S-adenosylmethionine-dependent methyltransferase activity"/>
    <property type="evidence" value="ECO:0007669"/>
    <property type="project" value="InterPro"/>
</dbReference>
<sequence length="326" mass="35358">MRPPWRVLLPGGGCLRQVPVRRPGSSGPQTTFKELEHTNWERSAEAYAVGFGPVTVQTVGALLQSARAPAPGQRILDVACGPGFVAESIVETATERRWLGGDAVDVVAVDFARSMLEIAERRLAVTRGAQAGGASVSFVEADAESLPFDDASVDAVVCNYGVLHLSQPDTFLREAYRCLRPGGWLALSVWAPPEETEAFRLVLESVQVAGNPEVPLPEGPPFFRFGDPAEARRSLISAGFSPESVECTKVPQFWEVQDADELYQTFLNGTARSRALLEGQTPREERAVRRHMQGLLDGIMEGRPRRELSVPGVVSAGQKQKQGALL</sequence>
<dbReference type="PANTHER" id="PTHR43591:SF24">
    <property type="entry name" value="2-METHOXY-6-POLYPRENYL-1,4-BENZOQUINOL METHYLASE, MITOCHONDRIAL"/>
    <property type="match status" value="1"/>
</dbReference>
<accession>A0A7S2WBH5</accession>
<evidence type="ECO:0000313" key="2">
    <source>
        <dbReference type="EMBL" id="CAD9679293.1"/>
    </source>
</evidence>
<dbReference type="SUPFAM" id="SSF53335">
    <property type="entry name" value="S-adenosyl-L-methionine-dependent methyltransferases"/>
    <property type="match status" value="1"/>
</dbReference>
<dbReference type="EMBL" id="HBHJ01011484">
    <property type="protein sequence ID" value="CAD9679293.1"/>
    <property type="molecule type" value="Transcribed_RNA"/>
</dbReference>
<dbReference type="GO" id="GO:0008425">
    <property type="term" value="F:2-methoxy-6-polyprenyl-1,4-benzoquinol methyltransferase activity"/>
    <property type="evidence" value="ECO:0007669"/>
    <property type="project" value="TreeGrafter"/>
</dbReference>
<evidence type="ECO:0000259" key="1">
    <source>
        <dbReference type="Pfam" id="PF08241"/>
    </source>
</evidence>
<feature type="domain" description="Methyltransferase type 11" evidence="1">
    <location>
        <begin position="76"/>
        <end position="186"/>
    </location>
</feature>